<feature type="signal peptide" evidence="1">
    <location>
        <begin position="1"/>
        <end position="36"/>
    </location>
</feature>
<sequence length="926" mass="96460">MSTKTKKTLTKVASIATSGATILLLSGISMLAPAMAATYTNGTLLKGSTGDIWVVNNNLKSPVRSIEVFNNSGYDWNAVKTVSDSALTAVSAATLVKTADNPDVYRLERNFTRKLASIEIFNSYSLDWGKISVVSQPVMNSFSYAPIYQYGADLFWRDSSNILHQFPTMDLFTGNGYNTRDLIPVNDMEYGSFAIGEAISSAPSTPETPVTGALSVALAADTPVSATLANDTDLGSAVADMAHFTFTNGSGADIKVSQMKVKRLGVSGDTTVGNLYLFDDYTRLTDEATFSTGVASFNDASGIFTVPANSSKTIAVRGDIAADMSGQTIGMSLNAATDIVSDAASVSGSFPMNGNLLSIVDSTSVADATFGTVSPGANAALEAQTEFTAWSATLAVTNQDENLEMIRFSQIGSISAGDFTNIKLRINSVDVATGVLVTGKTGQDLIFDLHNSPIAFAKGVTKTISVVGDIVGGTSKTLHLGLDKKADVMLKDAGYGNYTLVTFNPDVATERAGLQTISTGTITMTKRTDSATSNLTVGATNQSLAKFDIKANGEEIKINTLKVQAYMAATTSTTTYIKNVSLYLDGVQVGNTANIKVALGAADTTLYTSFSIYQKVAAAATKTLEVKGDVYTCATSACTANIAATGDQIQIKILGSANEDNAQGMISAAAIDAPGSSVSANTLTVGTGTLSLYKNTAYGNQTISSGGLVKMGSYNLQANAYDTVNISAFTVAYVNGDGTIATTKWSNMYLVYGGTTSSVKGTMTASNIFSVNTSLAANASIQIDVYATLDASVTSGAASTTMVVTATKATDGADASAAVQIGQNVTVAPASRSVAIDTVIPSAIVVGGTQNVEMMDVRVKSLHAPSTIDQMRLKYTVDGDADVNALVSCKLNYPTESGTLETAYQSFILGGSDYYATFTGMTMYLP</sequence>
<dbReference type="EMBL" id="PFOG01000015">
    <property type="protein sequence ID" value="PIZ72429.1"/>
    <property type="molecule type" value="Genomic_DNA"/>
</dbReference>
<organism evidence="2 3">
    <name type="scientific">Candidatus Portnoybacteria bacterium CG_4_10_14_0_2_um_filter_44_20</name>
    <dbReference type="NCBI Taxonomy" id="1974799"/>
    <lineage>
        <taxon>Bacteria</taxon>
        <taxon>Candidatus Portnoyibacteriota</taxon>
    </lineage>
</organism>
<gene>
    <name evidence="2" type="ORF">COY11_00340</name>
</gene>
<name>A0A2M7ULG8_9BACT</name>
<evidence type="ECO:0000313" key="3">
    <source>
        <dbReference type="Proteomes" id="UP000229805"/>
    </source>
</evidence>
<dbReference type="AlphaFoldDB" id="A0A2M7ULG8"/>
<evidence type="ECO:0000313" key="2">
    <source>
        <dbReference type="EMBL" id="PIZ72429.1"/>
    </source>
</evidence>
<reference evidence="3" key="1">
    <citation type="submission" date="2017-09" db="EMBL/GenBank/DDBJ databases">
        <title>Depth-based differentiation of microbial function through sediment-hosted aquifers and enrichment of novel symbionts in the deep terrestrial subsurface.</title>
        <authorList>
            <person name="Probst A.J."/>
            <person name="Ladd B."/>
            <person name="Jarett J.K."/>
            <person name="Geller-Mcgrath D.E."/>
            <person name="Sieber C.M.K."/>
            <person name="Emerson J.B."/>
            <person name="Anantharaman K."/>
            <person name="Thomas B.C."/>
            <person name="Malmstrom R."/>
            <person name="Stieglmeier M."/>
            <person name="Klingl A."/>
            <person name="Woyke T."/>
            <person name="Ryan C.M."/>
            <person name="Banfield J.F."/>
        </authorList>
    </citation>
    <scope>NUCLEOTIDE SEQUENCE [LARGE SCALE GENOMIC DNA]</scope>
</reference>
<evidence type="ECO:0000256" key="1">
    <source>
        <dbReference type="SAM" id="SignalP"/>
    </source>
</evidence>
<accession>A0A2M7ULG8</accession>
<protein>
    <submittedName>
        <fullName evidence="2">Uncharacterized protein</fullName>
    </submittedName>
</protein>
<keyword evidence="1" id="KW-0732">Signal</keyword>
<dbReference type="Proteomes" id="UP000229805">
    <property type="component" value="Unassembled WGS sequence"/>
</dbReference>
<feature type="chain" id="PRO_5014630643" evidence="1">
    <location>
        <begin position="37"/>
        <end position="926"/>
    </location>
</feature>
<feature type="non-terminal residue" evidence="2">
    <location>
        <position position="926"/>
    </location>
</feature>
<proteinExistence type="predicted"/>
<comment type="caution">
    <text evidence="2">The sequence shown here is derived from an EMBL/GenBank/DDBJ whole genome shotgun (WGS) entry which is preliminary data.</text>
</comment>